<sequence>MSLGNLFGSSGGAHIPLGEALIREGLINAMQLAQAVERQNQAEAQGHSLPLSRVVVESGFADKKDVLALINRVYGLGATSLTDDIDEQLDPAAKGLLGIRIPISVKLSLTLAVFLLTIMLVLSYFMLKRQANNLYRESVKSGKISLGYFTTEAKIPLVNDDTLRLNSLIKEVTQIEGLVYAIIAGRDGTIKAHTDLSQVGKPLVLPGRIGDVSTEGNISYFKRRLINNEQILNVTAPVEFQSKALGEVHVGISLDFIQDRIGKEKVFIYVMTIIFFLIGMAVAGLLGTNFSRPISKLVVATKEISGGNYHHKVNFRRKDEFDDLGKAFNYMSHELWLKSIMRESFGRYVSTTIRDLILADPESVWLKGNKSEATIMFADVRGFTKYSESSDPAVIVENLNEFFDVASKHIAANDGYIDKFIGDEVLAVFGGLPDYEGDHAVNAVKAAWDMQQELMQRAENTTNPVLGRVGASINTGEVVSGNIGSEVRMEYTVIGDTVNVASRLNALAGPGKIVLSESTFGRVKDLAATRMMQPQMVKGKSQPLQPFEILKIHGKEDGPAPEPIPFSGEGIAAPPPSKAGPAAPPPPKTRPTTVTDQSAETASGGTSPTPQAPKKSA</sequence>
<evidence type="ECO:0000313" key="10">
    <source>
        <dbReference type="EMBL" id="BBD09989.1"/>
    </source>
</evidence>
<dbReference type="KEGG" id="dfl:DFE_3263"/>
<dbReference type="SUPFAM" id="SSF103190">
    <property type="entry name" value="Sensory domain-like"/>
    <property type="match status" value="1"/>
</dbReference>
<evidence type="ECO:0000259" key="9">
    <source>
        <dbReference type="PROSITE" id="PS50885"/>
    </source>
</evidence>
<dbReference type="PROSITE" id="PS50125">
    <property type="entry name" value="GUANYLATE_CYCLASE_2"/>
    <property type="match status" value="1"/>
</dbReference>
<feature type="domain" description="Guanylate cyclase" evidence="8">
    <location>
        <begin position="374"/>
        <end position="505"/>
    </location>
</feature>
<organism evidence="10 11">
    <name type="scientific">Desulfovibrio ferrophilus</name>
    <dbReference type="NCBI Taxonomy" id="241368"/>
    <lineage>
        <taxon>Bacteria</taxon>
        <taxon>Pseudomonadati</taxon>
        <taxon>Thermodesulfobacteriota</taxon>
        <taxon>Desulfovibrionia</taxon>
        <taxon>Desulfovibrionales</taxon>
        <taxon>Desulfovibrionaceae</taxon>
        <taxon>Desulfovibrio</taxon>
    </lineage>
</organism>
<dbReference type="InterPro" id="IPR037257">
    <property type="entry name" value="T2SS_E_N_sf"/>
</dbReference>
<feature type="transmembrane region" description="Helical" evidence="7">
    <location>
        <begin position="107"/>
        <end position="127"/>
    </location>
</feature>
<dbReference type="GO" id="GO:0004016">
    <property type="term" value="F:adenylate cyclase activity"/>
    <property type="evidence" value="ECO:0007669"/>
    <property type="project" value="UniProtKB-ARBA"/>
</dbReference>
<dbReference type="Gene3D" id="3.30.70.1230">
    <property type="entry name" value="Nucleotide cyclase"/>
    <property type="match status" value="1"/>
</dbReference>
<evidence type="ECO:0000256" key="4">
    <source>
        <dbReference type="ARBA" id="ARBA00022989"/>
    </source>
</evidence>
<dbReference type="SMART" id="SM00304">
    <property type="entry name" value="HAMP"/>
    <property type="match status" value="1"/>
</dbReference>
<dbReference type="SMART" id="SM00044">
    <property type="entry name" value="CYCc"/>
    <property type="match status" value="1"/>
</dbReference>
<comment type="subcellular location">
    <subcellularLocation>
        <location evidence="1">Cell membrane</location>
        <topology evidence="1">Multi-pass membrane protein</topology>
    </subcellularLocation>
</comment>
<feature type="transmembrane region" description="Helical" evidence="7">
    <location>
        <begin position="266"/>
        <end position="286"/>
    </location>
</feature>
<dbReference type="PANTHER" id="PTHR43081">
    <property type="entry name" value="ADENYLATE CYCLASE, TERMINAL-DIFFERENTIATION SPECIFIC-RELATED"/>
    <property type="match status" value="1"/>
</dbReference>
<dbReference type="InterPro" id="IPR033463">
    <property type="entry name" value="sCache_3"/>
</dbReference>
<keyword evidence="2" id="KW-1003">Cell membrane</keyword>
<dbReference type="PROSITE" id="PS50885">
    <property type="entry name" value="HAMP"/>
    <property type="match status" value="1"/>
</dbReference>
<evidence type="ECO:0000259" key="8">
    <source>
        <dbReference type="PROSITE" id="PS50125"/>
    </source>
</evidence>
<evidence type="ECO:0000256" key="6">
    <source>
        <dbReference type="SAM" id="MobiDB-lite"/>
    </source>
</evidence>
<dbReference type="AlphaFoldDB" id="A0A2Z6B3A0"/>
<dbReference type="SUPFAM" id="SSF55073">
    <property type="entry name" value="Nucleotide cyclase"/>
    <property type="match status" value="1"/>
</dbReference>
<keyword evidence="4 7" id="KW-1133">Transmembrane helix</keyword>
<dbReference type="GO" id="GO:0009190">
    <property type="term" value="P:cyclic nucleotide biosynthetic process"/>
    <property type="evidence" value="ECO:0007669"/>
    <property type="project" value="InterPro"/>
</dbReference>
<dbReference type="InterPro" id="IPR029151">
    <property type="entry name" value="Sensor-like_sf"/>
</dbReference>
<feature type="region of interest" description="Disordered" evidence="6">
    <location>
        <begin position="554"/>
        <end position="617"/>
    </location>
</feature>
<dbReference type="GO" id="GO:0035556">
    <property type="term" value="P:intracellular signal transduction"/>
    <property type="evidence" value="ECO:0007669"/>
    <property type="project" value="InterPro"/>
</dbReference>
<dbReference type="InterPro" id="IPR029787">
    <property type="entry name" value="Nucleotide_cyclase"/>
</dbReference>
<dbReference type="Gene3D" id="6.10.340.10">
    <property type="match status" value="1"/>
</dbReference>
<dbReference type="RefSeq" id="WP_172961806.1">
    <property type="nucleotide sequence ID" value="NZ_AP017378.1"/>
</dbReference>
<dbReference type="Pfam" id="PF00672">
    <property type="entry name" value="HAMP"/>
    <property type="match status" value="1"/>
</dbReference>
<dbReference type="InterPro" id="IPR001054">
    <property type="entry name" value="A/G_cyclase"/>
</dbReference>
<reference evidence="10 11" key="1">
    <citation type="journal article" date="2018" name="Sci. Adv.">
        <title>Multi-heme cytochromes provide a pathway for survival in energy-limited environments.</title>
        <authorList>
            <person name="Deng X."/>
            <person name="Dohmae N."/>
            <person name="Nealson K.H."/>
            <person name="Hashimoto K."/>
            <person name="Okamoto A."/>
        </authorList>
    </citation>
    <scope>NUCLEOTIDE SEQUENCE [LARGE SCALE GENOMIC DNA]</scope>
    <source>
        <strain evidence="10 11">IS5</strain>
    </source>
</reference>
<dbReference type="Pfam" id="PF00211">
    <property type="entry name" value="Guanylate_cyc"/>
    <property type="match status" value="1"/>
</dbReference>
<feature type="compositionally biased region" description="Polar residues" evidence="6">
    <location>
        <begin position="590"/>
        <end position="609"/>
    </location>
</feature>
<keyword evidence="11" id="KW-1185">Reference proteome</keyword>
<feature type="compositionally biased region" description="Pro residues" evidence="6">
    <location>
        <begin position="573"/>
        <end position="589"/>
    </location>
</feature>
<dbReference type="CDD" id="cd06225">
    <property type="entry name" value="HAMP"/>
    <property type="match status" value="1"/>
</dbReference>
<accession>A0A2Z6B3A0</accession>
<dbReference type="GO" id="GO:0005886">
    <property type="term" value="C:plasma membrane"/>
    <property type="evidence" value="ECO:0007669"/>
    <property type="project" value="UniProtKB-SubCell"/>
</dbReference>
<keyword evidence="5 7" id="KW-0472">Membrane</keyword>
<dbReference type="Proteomes" id="UP000269883">
    <property type="component" value="Chromosome"/>
</dbReference>
<dbReference type="Gene3D" id="3.30.450.20">
    <property type="entry name" value="PAS domain"/>
    <property type="match status" value="1"/>
</dbReference>
<evidence type="ECO:0000256" key="3">
    <source>
        <dbReference type="ARBA" id="ARBA00022692"/>
    </source>
</evidence>
<dbReference type="SUPFAM" id="SSF158472">
    <property type="entry name" value="HAMP domain-like"/>
    <property type="match status" value="1"/>
</dbReference>
<evidence type="ECO:0000256" key="7">
    <source>
        <dbReference type="SAM" id="Phobius"/>
    </source>
</evidence>
<keyword evidence="3 7" id="KW-0812">Transmembrane</keyword>
<dbReference type="InterPro" id="IPR050697">
    <property type="entry name" value="Adenylyl/Guanylyl_Cyclase_3/4"/>
</dbReference>
<dbReference type="EMBL" id="AP017378">
    <property type="protein sequence ID" value="BBD09989.1"/>
    <property type="molecule type" value="Genomic_DNA"/>
</dbReference>
<evidence type="ECO:0000256" key="1">
    <source>
        <dbReference type="ARBA" id="ARBA00004651"/>
    </source>
</evidence>
<gene>
    <name evidence="10" type="ORF">DFE_3263</name>
</gene>
<evidence type="ECO:0000313" key="11">
    <source>
        <dbReference type="Proteomes" id="UP000269883"/>
    </source>
</evidence>
<protein>
    <submittedName>
        <fullName evidence="10">Adenylate/guanylate cyclase with integral membrane sensor</fullName>
    </submittedName>
</protein>
<feature type="domain" description="HAMP" evidence="9">
    <location>
        <begin position="288"/>
        <end position="340"/>
    </location>
</feature>
<name>A0A2Z6B3A0_9BACT</name>
<evidence type="ECO:0000256" key="2">
    <source>
        <dbReference type="ARBA" id="ARBA00022475"/>
    </source>
</evidence>
<proteinExistence type="predicted"/>
<dbReference type="CDD" id="cd07302">
    <property type="entry name" value="CHD"/>
    <property type="match status" value="1"/>
</dbReference>
<dbReference type="Pfam" id="PF17203">
    <property type="entry name" value="sCache_3_2"/>
    <property type="match status" value="1"/>
</dbReference>
<evidence type="ECO:0000256" key="5">
    <source>
        <dbReference type="ARBA" id="ARBA00023136"/>
    </source>
</evidence>
<dbReference type="InterPro" id="IPR003660">
    <property type="entry name" value="HAMP_dom"/>
</dbReference>
<dbReference type="SUPFAM" id="SSF160246">
    <property type="entry name" value="EspE N-terminal domain-like"/>
    <property type="match status" value="1"/>
</dbReference>
<dbReference type="PANTHER" id="PTHR43081:SF1">
    <property type="entry name" value="ADENYLATE CYCLASE, TERMINAL-DIFFERENTIATION SPECIFIC"/>
    <property type="match status" value="1"/>
</dbReference>